<protein>
    <submittedName>
        <fullName evidence="1">Uncharacterized protein</fullName>
    </submittedName>
</protein>
<reference evidence="1" key="2">
    <citation type="submission" date="2015-06" db="UniProtKB">
        <authorList>
            <consortium name="EnsemblPlants"/>
        </authorList>
    </citation>
    <scope>IDENTIFICATION</scope>
    <source>
        <strain evidence="1">cv. Heinz 1706</strain>
    </source>
</reference>
<dbReference type="HOGENOM" id="CLU_3352050_0_0_1"/>
<reference evidence="1" key="1">
    <citation type="journal article" date="2012" name="Nature">
        <title>The tomato genome sequence provides insights into fleshy fruit evolution.</title>
        <authorList>
            <consortium name="Tomato Genome Consortium"/>
        </authorList>
    </citation>
    <scope>NUCLEOTIDE SEQUENCE [LARGE SCALE GENOMIC DNA]</scope>
    <source>
        <strain evidence="1">cv. Heinz 1706</strain>
    </source>
</reference>
<name>K4C2U3_SOLLC</name>
<dbReference type="EnsemblPlants" id="Solyc05g056190.2.1">
    <property type="protein sequence ID" value="Solyc05g056190.2.1"/>
    <property type="gene ID" value="Solyc05g056190.2"/>
</dbReference>
<evidence type="ECO:0000313" key="1">
    <source>
        <dbReference type="EnsemblPlants" id="Solyc05g056190.2.1"/>
    </source>
</evidence>
<dbReference type="AlphaFoldDB" id="K4C2U3"/>
<dbReference type="PaxDb" id="4081-Solyc05g056190.2.1"/>
<sequence>MKAVGEDVSCLIIVLTGSKCVQPYERIPFHLFLGRVQ</sequence>
<evidence type="ECO:0000313" key="2">
    <source>
        <dbReference type="Proteomes" id="UP000004994"/>
    </source>
</evidence>
<accession>K4C2U3</accession>
<organism evidence="1">
    <name type="scientific">Solanum lycopersicum</name>
    <name type="common">Tomato</name>
    <name type="synonym">Lycopersicon esculentum</name>
    <dbReference type="NCBI Taxonomy" id="4081"/>
    <lineage>
        <taxon>Eukaryota</taxon>
        <taxon>Viridiplantae</taxon>
        <taxon>Streptophyta</taxon>
        <taxon>Embryophyta</taxon>
        <taxon>Tracheophyta</taxon>
        <taxon>Spermatophyta</taxon>
        <taxon>Magnoliopsida</taxon>
        <taxon>eudicotyledons</taxon>
        <taxon>Gunneridae</taxon>
        <taxon>Pentapetalae</taxon>
        <taxon>asterids</taxon>
        <taxon>lamiids</taxon>
        <taxon>Solanales</taxon>
        <taxon>Solanaceae</taxon>
        <taxon>Solanoideae</taxon>
        <taxon>Solaneae</taxon>
        <taxon>Solanum</taxon>
        <taxon>Solanum subgen. Lycopersicon</taxon>
    </lineage>
</organism>
<proteinExistence type="predicted"/>
<dbReference type="Proteomes" id="UP000004994">
    <property type="component" value="Chromosome 5"/>
</dbReference>
<dbReference type="Gramene" id="Solyc05g056190.2.1">
    <property type="protein sequence ID" value="Solyc05g056190.2.1"/>
    <property type="gene ID" value="Solyc05g056190.2"/>
</dbReference>
<keyword evidence="2" id="KW-1185">Reference proteome</keyword>
<dbReference type="InParanoid" id="K4C2U3"/>